<feature type="binding site" evidence="9">
    <location>
        <begin position="150"/>
        <end position="152"/>
    </location>
    <ligand>
        <name>FAD</name>
        <dbReference type="ChEBI" id="CHEBI:57692"/>
    </ligand>
</feature>
<dbReference type="InterPro" id="IPR036188">
    <property type="entry name" value="FAD/NAD-bd_sf"/>
</dbReference>
<dbReference type="SUPFAM" id="SSF55424">
    <property type="entry name" value="FAD/NAD-linked reductases, dimerisation (C-terminal) domain"/>
    <property type="match status" value="1"/>
</dbReference>
<dbReference type="PANTHER" id="PTHR22912">
    <property type="entry name" value="DISULFIDE OXIDOREDUCTASE"/>
    <property type="match status" value="1"/>
</dbReference>
<evidence type="ECO:0000313" key="14">
    <source>
        <dbReference type="EMBL" id="SDL33315.1"/>
    </source>
</evidence>
<dbReference type="STRING" id="246191.SAMN05660337_2677"/>
<dbReference type="InterPro" id="IPR012999">
    <property type="entry name" value="Pyr_OxRdtase_I_AS"/>
</dbReference>
<dbReference type="PANTHER" id="PTHR22912:SF151">
    <property type="entry name" value="DIHYDROLIPOYL DEHYDROGENASE, MITOCHONDRIAL"/>
    <property type="match status" value="1"/>
</dbReference>
<evidence type="ECO:0000256" key="1">
    <source>
        <dbReference type="ARBA" id="ARBA00007532"/>
    </source>
</evidence>
<evidence type="ECO:0000256" key="3">
    <source>
        <dbReference type="ARBA" id="ARBA00022827"/>
    </source>
</evidence>
<evidence type="ECO:0000256" key="2">
    <source>
        <dbReference type="ARBA" id="ARBA00022630"/>
    </source>
</evidence>
<feature type="binding site" evidence="9">
    <location>
        <position position="59"/>
    </location>
    <ligand>
        <name>FAD</name>
        <dbReference type="ChEBI" id="CHEBI:57692"/>
    </ligand>
</feature>
<dbReference type="Gene3D" id="3.50.50.60">
    <property type="entry name" value="FAD/NAD(P)-binding domain"/>
    <property type="match status" value="2"/>
</dbReference>
<feature type="binding site" evidence="9">
    <location>
        <begin position="187"/>
        <end position="194"/>
    </location>
    <ligand>
        <name>NAD(+)</name>
        <dbReference type="ChEBI" id="CHEBI:57540"/>
    </ligand>
</feature>
<dbReference type="PROSITE" id="PS00076">
    <property type="entry name" value="PYRIDINE_REDOX_1"/>
    <property type="match status" value="1"/>
</dbReference>
<evidence type="ECO:0000259" key="12">
    <source>
        <dbReference type="Pfam" id="PF02852"/>
    </source>
</evidence>
<evidence type="ECO:0000256" key="5">
    <source>
        <dbReference type="ARBA" id="ARBA00023027"/>
    </source>
</evidence>
<dbReference type="EMBL" id="FNGA01000004">
    <property type="protein sequence ID" value="SDL33315.1"/>
    <property type="molecule type" value="Genomic_DNA"/>
</dbReference>
<dbReference type="InterPro" id="IPR016156">
    <property type="entry name" value="FAD/NAD-linked_Rdtase_dimer_sf"/>
</dbReference>
<dbReference type="AlphaFoldDB" id="A0A1G9J7Z2"/>
<keyword evidence="15" id="KW-1185">Reference proteome</keyword>
<keyword evidence="9" id="KW-0547">Nucleotide-binding</keyword>
<accession>A0A1G9J7Z2</accession>
<dbReference type="GO" id="GO:0004148">
    <property type="term" value="F:dihydrolipoyl dehydrogenase (NADH) activity"/>
    <property type="evidence" value="ECO:0007669"/>
    <property type="project" value="TreeGrafter"/>
</dbReference>
<evidence type="ECO:0000313" key="15">
    <source>
        <dbReference type="Proteomes" id="UP000199053"/>
    </source>
</evidence>
<dbReference type="InterPro" id="IPR004099">
    <property type="entry name" value="Pyr_nucl-diS_OxRdtase_dimer"/>
</dbReference>
<dbReference type="SUPFAM" id="SSF51905">
    <property type="entry name" value="FAD/NAD(P)-binding domain"/>
    <property type="match status" value="1"/>
</dbReference>
<proteinExistence type="inferred from homology"/>
<gene>
    <name evidence="14" type="ORF">SAMN05660337_2677</name>
</gene>
<keyword evidence="6" id="KW-1015">Disulfide bond</keyword>
<comment type="cofactor">
    <cofactor evidence="9">
        <name>FAD</name>
        <dbReference type="ChEBI" id="CHEBI:57692"/>
    </cofactor>
    <text evidence="9">Binds 1 FAD per subunit.</text>
</comment>
<organism evidence="14 15">
    <name type="scientific">Maridesulfovibrio ferrireducens</name>
    <dbReference type="NCBI Taxonomy" id="246191"/>
    <lineage>
        <taxon>Bacteria</taxon>
        <taxon>Pseudomonadati</taxon>
        <taxon>Thermodesulfobacteriota</taxon>
        <taxon>Desulfovibrionia</taxon>
        <taxon>Desulfovibrionales</taxon>
        <taxon>Desulfovibrionaceae</taxon>
        <taxon>Maridesulfovibrio</taxon>
    </lineage>
</organism>
<dbReference type="InterPro" id="IPR001100">
    <property type="entry name" value="Pyr_nuc-diS_OxRdtase"/>
</dbReference>
<feature type="binding site" evidence="9">
    <location>
        <position position="314"/>
    </location>
    <ligand>
        <name>FAD</name>
        <dbReference type="ChEBI" id="CHEBI:57692"/>
    </ligand>
</feature>
<evidence type="ECO:0000256" key="11">
    <source>
        <dbReference type="RuleBase" id="RU003691"/>
    </source>
</evidence>
<feature type="binding site" evidence="9">
    <location>
        <position position="274"/>
    </location>
    <ligand>
        <name>NAD(+)</name>
        <dbReference type="ChEBI" id="CHEBI:57540"/>
    </ligand>
</feature>
<dbReference type="Gene3D" id="3.30.390.30">
    <property type="match status" value="1"/>
</dbReference>
<evidence type="ECO:0000256" key="7">
    <source>
        <dbReference type="ARBA" id="ARBA00023284"/>
    </source>
</evidence>
<feature type="disulfide bond" description="Redox-active" evidence="10">
    <location>
        <begin position="50"/>
        <end position="55"/>
    </location>
</feature>
<dbReference type="Pfam" id="PF07992">
    <property type="entry name" value="Pyr_redox_2"/>
    <property type="match status" value="1"/>
</dbReference>
<dbReference type="InterPro" id="IPR050151">
    <property type="entry name" value="Class-I_Pyr_Nuc-Dis_Oxidored"/>
</dbReference>
<evidence type="ECO:0000256" key="8">
    <source>
        <dbReference type="PIRSR" id="PIRSR000350-2"/>
    </source>
</evidence>
<protein>
    <submittedName>
        <fullName evidence="14">Dihydrolipoamide dehydrogenase</fullName>
    </submittedName>
</protein>
<dbReference type="PIRSF" id="PIRSF000350">
    <property type="entry name" value="Mercury_reductase_MerA"/>
    <property type="match status" value="1"/>
</dbReference>
<evidence type="ECO:0000256" key="10">
    <source>
        <dbReference type="PIRSR" id="PIRSR000350-4"/>
    </source>
</evidence>
<dbReference type="GO" id="GO:0050660">
    <property type="term" value="F:flavin adenine dinucleotide binding"/>
    <property type="evidence" value="ECO:0007669"/>
    <property type="project" value="TreeGrafter"/>
</dbReference>
<feature type="active site" description="Proton acceptor" evidence="8">
    <location>
        <position position="444"/>
    </location>
</feature>
<dbReference type="OrthoDB" id="9786429at2"/>
<keyword evidence="7 11" id="KW-0676">Redox-active center</keyword>
<keyword evidence="2 11" id="KW-0285">Flavoprotein</keyword>
<dbReference type="PRINTS" id="PR00411">
    <property type="entry name" value="PNDRDTASEI"/>
</dbReference>
<dbReference type="Pfam" id="PF02852">
    <property type="entry name" value="Pyr_redox_dim"/>
    <property type="match status" value="1"/>
</dbReference>
<keyword evidence="5 9" id="KW-0520">NAD</keyword>
<keyword evidence="3 9" id="KW-0274">FAD</keyword>
<feature type="domain" description="FAD/NAD(P)-binding" evidence="13">
    <location>
        <begin position="13"/>
        <end position="329"/>
    </location>
</feature>
<evidence type="ECO:0000256" key="6">
    <source>
        <dbReference type="ARBA" id="ARBA00023157"/>
    </source>
</evidence>
<dbReference type="InterPro" id="IPR023753">
    <property type="entry name" value="FAD/NAD-binding_dom"/>
</dbReference>
<evidence type="ECO:0000259" key="13">
    <source>
        <dbReference type="Pfam" id="PF07992"/>
    </source>
</evidence>
<dbReference type="Proteomes" id="UP000199053">
    <property type="component" value="Unassembled WGS sequence"/>
</dbReference>
<dbReference type="PRINTS" id="PR00368">
    <property type="entry name" value="FADPNR"/>
</dbReference>
<keyword evidence="4 11" id="KW-0560">Oxidoreductase</keyword>
<dbReference type="GO" id="GO:0006103">
    <property type="term" value="P:2-oxoglutarate metabolic process"/>
    <property type="evidence" value="ECO:0007669"/>
    <property type="project" value="TreeGrafter"/>
</dbReference>
<dbReference type="RefSeq" id="WP_092161923.1">
    <property type="nucleotide sequence ID" value="NZ_FNGA01000004.1"/>
</dbReference>
<name>A0A1G9J7Z2_9BACT</name>
<sequence>MTLNNLPTGIRSYDLVVVGAGPGGFDAATEAATFGIKVALVEKDLLGGTCLNVGCIPTKLYLGATSPVEDLAAQVKARVATGEIKINFEALCTKKDRFIGATRKAMAQKLKALGIDFYPATAKIIEQGKIEVSHPNETAILEYKNLVLATGSHPTVFPGLEPDNETVLDNTGFLALTEMPESLLVIGAGFIGLEMAQIAHRTGTKITVVDALDRIAVYEDPEVSKTLRSVFKRHKWDIRLGVKVKSVTAENGKAVLRTEDGDEIIADKALIAIGRRPNSKDLGLENCGASTVGPGFVKVDENLEAAPNIYAIGDLNGKTLLAHAASHQAGYVVRRITGKDKGPYTHAPIPSILYGSPETMRVGQMVSDLEGKGEIKVSSFQLVANPIAQSYAATQGFVKVVWLDDKVVGITAVGHHVSGFTTAAAMIVQEAWTEEDLHKVIFPHPSLDEALLGALKAEKQPPK</sequence>
<reference evidence="15" key="1">
    <citation type="submission" date="2016-10" db="EMBL/GenBank/DDBJ databases">
        <authorList>
            <person name="Varghese N."/>
            <person name="Submissions S."/>
        </authorList>
    </citation>
    <scope>NUCLEOTIDE SEQUENCE [LARGE SCALE GENOMIC DNA]</scope>
    <source>
        <strain evidence="15">DSM 16995</strain>
    </source>
</reference>
<evidence type="ECO:0000256" key="4">
    <source>
        <dbReference type="ARBA" id="ARBA00023002"/>
    </source>
</evidence>
<feature type="domain" description="Pyridine nucleotide-disulphide oxidoreductase dimerisation" evidence="12">
    <location>
        <begin position="349"/>
        <end position="451"/>
    </location>
</feature>
<evidence type="ECO:0000256" key="9">
    <source>
        <dbReference type="PIRSR" id="PIRSR000350-3"/>
    </source>
</evidence>
<comment type="similarity">
    <text evidence="1 11">Belongs to the class-I pyridine nucleotide-disulfide oxidoreductase family.</text>
</comment>